<gene>
    <name evidence="1" type="ORF">V6624_19955</name>
</gene>
<dbReference type="Proteomes" id="UP001447857">
    <property type="component" value="Chromosome"/>
</dbReference>
<evidence type="ECO:0000313" key="1">
    <source>
        <dbReference type="EMBL" id="WXK49300.1"/>
    </source>
</evidence>
<proteinExistence type="predicted"/>
<accession>A0ABZ2Q553</accession>
<dbReference type="Gene3D" id="3.10.450.360">
    <property type="match status" value="1"/>
</dbReference>
<name>A0ABZ2Q553_9FLAO</name>
<evidence type="ECO:0008006" key="3">
    <source>
        <dbReference type="Google" id="ProtNLM"/>
    </source>
</evidence>
<organism evidence="1 2">
    <name type="scientific">Flavobacterium ginsenosidimutans</name>
    <dbReference type="NCBI Taxonomy" id="687844"/>
    <lineage>
        <taxon>Bacteria</taxon>
        <taxon>Pseudomonadati</taxon>
        <taxon>Bacteroidota</taxon>
        <taxon>Flavobacteriia</taxon>
        <taxon>Flavobacteriales</taxon>
        <taxon>Flavobacteriaceae</taxon>
        <taxon>Flavobacterium</taxon>
    </lineage>
</organism>
<evidence type="ECO:0000313" key="2">
    <source>
        <dbReference type="Proteomes" id="UP001447857"/>
    </source>
</evidence>
<keyword evidence="2" id="KW-1185">Reference proteome</keyword>
<dbReference type="SUPFAM" id="SSF160574">
    <property type="entry name" value="BT0923-like"/>
    <property type="match status" value="1"/>
</dbReference>
<dbReference type="EMBL" id="CP147988">
    <property type="protein sequence ID" value="WXK49300.1"/>
    <property type="molecule type" value="Genomic_DNA"/>
</dbReference>
<protein>
    <recommendedName>
        <fullName evidence="3">Beta-lactamase-inhibitor-like PepSY-like domain-containing protein</fullName>
    </recommendedName>
</protein>
<sequence length="151" mass="17751">MKNILLLAFFIYSHFLIGQNATLVPPENIRTAFENQYPKKKPIWDIEYSSKNDDVIFEAKFNETPKTIAFARYDKNGNFKAYKGQILLNKLPKKAQTYLKANYPVKSLKQFFAVNDNLNVRTYEAAVIKDSKFYNVIFDQDGEFYKRVQIR</sequence>
<reference evidence="1 2" key="1">
    <citation type="submission" date="2024-02" db="EMBL/GenBank/DDBJ databases">
        <title>complete genome of Flavobacterium ginsenosidimutans Str. YTB16.</title>
        <authorList>
            <person name="Wang Q."/>
        </authorList>
    </citation>
    <scope>NUCLEOTIDE SEQUENCE [LARGE SCALE GENOMIC DNA]</scope>
    <source>
        <strain evidence="1 2">YTB16</strain>
    </source>
</reference>
<dbReference type="RefSeq" id="WP_338839955.1">
    <property type="nucleotide sequence ID" value="NZ_CP147988.1"/>
</dbReference>